<evidence type="ECO:0000313" key="2">
    <source>
        <dbReference type="Proteomes" id="UP000308730"/>
    </source>
</evidence>
<evidence type="ECO:0000313" key="1">
    <source>
        <dbReference type="EMBL" id="THH13043.1"/>
    </source>
</evidence>
<protein>
    <submittedName>
        <fullName evidence="1">Uncharacterized protein</fullName>
    </submittedName>
</protein>
<dbReference type="OrthoDB" id="3048787at2759"/>
<keyword evidence="2" id="KW-1185">Reference proteome</keyword>
<accession>A0A4V3XEC2</accession>
<reference evidence="1 2" key="1">
    <citation type="submission" date="2019-02" db="EMBL/GenBank/DDBJ databases">
        <title>Genome sequencing of the rare red list fungi Antrodiella citrinella (Flaviporus citrinellus).</title>
        <authorList>
            <person name="Buettner E."/>
            <person name="Kellner H."/>
        </authorList>
    </citation>
    <scope>NUCLEOTIDE SEQUENCE [LARGE SCALE GENOMIC DNA]</scope>
    <source>
        <strain evidence="1 2">DSM 108506</strain>
    </source>
</reference>
<proteinExistence type="predicted"/>
<organism evidence="1 2">
    <name type="scientific">Antrodiella citrinella</name>
    <dbReference type="NCBI Taxonomy" id="2447956"/>
    <lineage>
        <taxon>Eukaryota</taxon>
        <taxon>Fungi</taxon>
        <taxon>Dikarya</taxon>
        <taxon>Basidiomycota</taxon>
        <taxon>Agaricomycotina</taxon>
        <taxon>Agaricomycetes</taxon>
        <taxon>Polyporales</taxon>
        <taxon>Steccherinaceae</taxon>
        <taxon>Antrodiella</taxon>
    </lineage>
</organism>
<comment type="caution">
    <text evidence="1">The sequence shown here is derived from an EMBL/GenBank/DDBJ whole genome shotgun (WGS) entry which is preliminary data.</text>
</comment>
<sequence>EKELIERVTELKERNRLFGDVPNVEDLVNPPVEEEYPDECPFEFNGDLDIVEKVQHEMAVQHGEVIEIDSDDEDEEADSEPIGSKAIVELCAQMEAVCLQRVAEDDDSLQLMSLLRRLRGRVHREEMLNAKQTTLDSFFQKV</sequence>
<name>A0A4V3XEC2_9APHY</name>
<gene>
    <name evidence="1" type="ORF">EUX98_g9765</name>
</gene>
<dbReference type="EMBL" id="SGPM01001128">
    <property type="protein sequence ID" value="THH13043.1"/>
    <property type="molecule type" value="Genomic_DNA"/>
</dbReference>
<feature type="non-terminal residue" evidence="1">
    <location>
        <position position="1"/>
    </location>
</feature>
<dbReference type="Proteomes" id="UP000308730">
    <property type="component" value="Unassembled WGS sequence"/>
</dbReference>
<dbReference type="AlphaFoldDB" id="A0A4V3XEC2"/>